<accession>A0A6S7BG70</accession>
<proteinExistence type="predicted"/>
<name>A0A6S7BG70_9BURK</name>
<dbReference type="Proteomes" id="UP000494365">
    <property type="component" value="Unassembled WGS sequence"/>
</dbReference>
<evidence type="ECO:0000256" key="1">
    <source>
        <dbReference type="SAM" id="MobiDB-lite"/>
    </source>
</evidence>
<evidence type="ECO:0000313" key="4">
    <source>
        <dbReference type="Proteomes" id="UP000494365"/>
    </source>
</evidence>
<feature type="chain" id="PRO_5028823042" evidence="2">
    <location>
        <begin position="23"/>
        <end position="95"/>
    </location>
</feature>
<dbReference type="AlphaFoldDB" id="A0A6S7BG70"/>
<feature type="region of interest" description="Disordered" evidence="1">
    <location>
        <begin position="24"/>
        <end position="95"/>
    </location>
</feature>
<gene>
    <name evidence="3" type="ORF">LMG28614_04785</name>
</gene>
<feature type="signal peptide" evidence="2">
    <location>
        <begin position="1"/>
        <end position="22"/>
    </location>
</feature>
<evidence type="ECO:0000256" key="2">
    <source>
        <dbReference type="SAM" id="SignalP"/>
    </source>
</evidence>
<dbReference type="EMBL" id="CADIKK010000024">
    <property type="protein sequence ID" value="CAB3798548.1"/>
    <property type="molecule type" value="Genomic_DNA"/>
</dbReference>
<organism evidence="3 4">
    <name type="scientific">Paraburkholderia ultramafica</name>
    <dbReference type="NCBI Taxonomy" id="1544867"/>
    <lineage>
        <taxon>Bacteria</taxon>
        <taxon>Pseudomonadati</taxon>
        <taxon>Pseudomonadota</taxon>
        <taxon>Betaproteobacteria</taxon>
        <taxon>Burkholderiales</taxon>
        <taxon>Burkholderiaceae</taxon>
        <taxon>Paraburkholderia</taxon>
    </lineage>
</organism>
<evidence type="ECO:0000313" key="3">
    <source>
        <dbReference type="EMBL" id="CAB3798548.1"/>
    </source>
</evidence>
<keyword evidence="2" id="KW-0732">Signal</keyword>
<reference evidence="3 4" key="1">
    <citation type="submission" date="2020-04" db="EMBL/GenBank/DDBJ databases">
        <authorList>
            <person name="De Canck E."/>
        </authorList>
    </citation>
    <scope>NUCLEOTIDE SEQUENCE [LARGE SCALE GENOMIC DNA]</scope>
    <source>
        <strain evidence="3 4">LMG 28614</strain>
    </source>
</reference>
<sequence length="95" mass="9538">MNCLTSCLTATALITAFATVSAQNAVADSRAGTSDAAESGQQNSRSDGSVRAPRSASTAQGRVVEDRSGRGAGVPSEQGTMRGGPENPSGLKKPD</sequence>
<protein>
    <submittedName>
        <fullName evidence="3">Uncharacterized protein</fullName>
    </submittedName>
</protein>
<keyword evidence="4" id="KW-1185">Reference proteome</keyword>